<organism evidence="3 4">
    <name type="scientific">Hyphomicrobium denitrificans 1NES1</name>
    <dbReference type="NCBI Taxonomy" id="670307"/>
    <lineage>
        <taxon>Bacteria</taxon>
        <taxon>Pseudomonadati</taxon>
        <taxon>Pseudomonadota</taxon>
        <taxon>Alphaproteobacteria</taxon>
        <taxon>Hyphomicrobiales</taxon>
        <taxon>Hyphomicrobiaceae</taxon>
        <taxon>Hyphomicrobium</taxon>
    </lineage>
</organism>
<protein>
    <submittedName>
        <fullName evidence="3">Uncharacterized protein</fullName>
    </submittedName>
</protein>
<dbReference type="EMBL" id="CP005587">
    <property type="protein sequence ID" value="AGK58402.1"/>
    <property type="molecule type" value="Genomic_DNA"/>
</dbReference>
<dbReference type="HOGENOM" id="CLU_148589_1_0_5"/>
<keyword evidence="2" id="KW-1133">Transmembrane helix</keyword>
<proteinExistence type="predicted"/>
<dbReference type="STRING" id="670307.HYPDE_33648"/>
<evidence type="ECO:0000313" key="3">
    <source>
        <dbReference type="EMBL" id="AGK58402.1"/>
    </source>
</evidence>
<keyword evidence="2" id="KW-0472">Membrane</keyword>
<keyword evidence="4" id="KW-1185">Reference proteome</keyword>
<evidence type="ECO:0000256" key="2">
    <source>
        <dbReference type="SAM" id="Phobius"/>
    </source>
</evidence>
<dbReference type="Proteomes" id="UP000005952">
    <property type="component" value="Chromosome"/>
</dbReference>
<keyword evidence="2" id="KW-0812">Transmembrane</keyword>
<dbReference type="KEGG" id="hdt:HYPDE_33648"/>
<accession>N0B834</accession>
<evidence type="ECO:0000313" key="4">
    <source>
        <dbReference type="Proteomes" id="UP000005952"/>
    </source>
</evidence>
<feature type="transmembrane region" description="Helical" evidence="2">
    <location>
        <begin position="21"/>
        <end position="46"/>
    </location>
</feature>
<gene>
    <name evidence="3" type="ORF">HYPDE_33648</name>
</gene>
<dbReference type="eggNOG" id="COG3115">
    <property type="taxonomic scope" value="Bacteria"/>
</dbReference>
<dbReference type="AlphaFoldDB" id="N0B834"/>
<reference evidence="3 4" key="1">
    <citation type="journal article" date="2013" name="Genome Announc.">
        <title>Genome sequences for three denitrifying bacterial strains isolated from a uranium- and nitrate-contaminated subsurface environment.</title>
        <authorList>
            <person name="Venkatramanan R."/>
            <person name="Prakash O."/>
            <person name="Woyke T."/>
            <person name="Chain P."/>
            <person name="Goodwin L.A."/>
            <person name="Watson D."/>
            <person name="Brooks S."/>
            <person name="Kostka J.E."/>
            <person name="Green S.J."/>
        </authorList>
    </citation>
    <scope>NUCLEOTIDE SEQUENCE [LARGE SCALE GENOMIC DNA]</scope>
    <source>
        <strain evidence="3 4">1NES1</strain>
    </source>
</reference>
<feature type="region of interest" description="Disordered" evidence="1">
    <location>
        <begin position="107"/>
        <end position="146"/>
    </location>
</feature>
<name>N0B834_9HYPH</name>
<sequence length="146" mass="16114">MQDFDTAAFRQTKREAGMQTYIFWTLLLAVLALASAGITVFVRAYLNGTSPSAVLFRPKGERRLEVVDHANVDSRRRLLLIRRDGVEHLIMTGGPVDVVIETGITPPTAPPPAEIAPARDRGVFRRPPMFGRSGQRSPESDVGPQF</sequence>
<evidence type="ECO:0000256" key="1">
    <source>
        <dbReference type="SAM" id="MobiDB-lite"/>
    </source>
</evidence>